<comment type="caution">
    <text evidence="2">The sequence shown here is derived from an EMBL/GenBank/DDBJ whole genome shotgun (WGS) entry which is preliminary data.</text>
</comment>
<reference evidence="2 3" key="1">
    <citation type="submission" date="2024-07" db="EMBL/GenBank/DDBJ databases">
        <title>Section-level genome sequencing and comparative genomics of Aspergillus sections Usti and Cavernicolus.</title>
        <authorList>
            <consortium name="Lawrence Berkeley National Laboratory"/>
            <person name="Nybo J.L."/>
            <person name="Vesth T.C."/>
            <person name="Theobald S."/>
            <person name="Frisvad J.C."/>
            <person name="Larsen T.O."/>
            <person name="Kjaerboelling I."/>
            <person name="Rothschild-Mancinelli K."/>
            <person name="Lyhne E.K."/>
            <person name="Kogle M.E."/>
            <person name="Barry K."/>
            <person name="Clum A."/>
            <person name="Na H."/>
            <person name="Ledsgaard L."/>
            <person name="Lin J."/>
            <person name="Lipzen A."/>
            <person name="Kuo A."/>
            <person name="Riley R."/>
            <person name="Mondo S."/>
            <person name="LaButti K."/>
            <person name="Haridas S."/>
            <person name="Pangalinan J."/>
            <person name="Salamov A.A."/>
            <person name="Simmons B.A."/>
            <person name="Magnuson J.K."/>
            <person name="Chen J."/>
            <person name="Drula E."/>
            <person name="Henrissat B."/>
            <person name="Wiebenga A."/>
            <person name="Lubbers R.J."/>
            <person name="Gomes A.C."/>
            <person name="Makela M.R."/>
            <person name="Stajich J."/>
            <person name="Grigoriev I.V."/>
            <person name="Mortensen U.H."/>
            <person name="De vries R.P."/>
            <person name="Baker S.E."/>
            <person name="Andersen M.R."/>
        </authorList>
    </citation>
    <scope>NUCLEOTIDE SEQUENCE [LARGE SCALE GENOMIC DNA]</scope>
    <source>
        <strain evidence="2 3">CBS 600.67</strain>
    </source>
</reference>
<evidence type="ECO:0000313" key="3">
    <source>
        <dbReference type="Proteomes" id="UP001610335"/>
    </source>
</evidence>
<feature type="region of interest" description="Disordered" evidence="1">
    <location>
        <begin position="49"/>
        <end position="70"/>
    </location>
</feature>
<evidence type="ECO:0000313" key="2">
    <source>
        <dbReference type="EMBL" id="KAL2834994.1"/>
    </source>
</evidence>
<protein>
    <submittedName>
        <fullName evidence="2">Uncharacterized protein</fullName>
    </submittedName>
</protein>
<evidence type="ECO:0000256" key="1">
    <source>
        <dbReference type="SAM" id="MobiDB-lite"/>
    </source>
</evidence>
<dbReference type="EMBL" id="JBFXLS010000001">
    <property type="protein sequence ID" value="KAL2834994.1"/>
    <property type="molecule type" value="Genomic_DNA"/>
</dbReference>
<gene>
    <name evidence="2" type="ORF">BDW59DRAFT_2092</name>
</gene>
<accession>A0ABR4J4U0</accession>
<proteinExistence type="predicted"/>
<keyword evidence="3" id="KW-1185">Reference proteome</keyword>
<name>A0ABR4J4U0_9EURO</name>
<sequence length="151" mass="16600">MLAPGDRRRRPSASDREQWRALRLRIWKVPGNALDAAYLHTRQWLPERSRRVPRTDGNISDQQPGSRPHGLPRFIRRIGGFGNAQHSGFFLLVRTMVVSNFGFIGTKLCGGGIATPFGSGTNAVSIATQVLSHTSTQDLLPALPMCRSPGV</sequence>
<organism evidence="2 3">
    <name type="scientific">Aspergillus cavernicola</name>
    <dbReference type="NCBI Taxonomy" id="176166"/>
    <lineage>
        <taxon>Eukaryota</taxon>
        <taxon>Fungi</taxon>
        <taxon>Dikarya</taxon>
        <taxon>Ascomycota</taxon>
        <taxon>Pezizomycotina</taxon>
        <taxon>Eurotiomycetes</taxon>
        <taxon>Eurotiomycetidae</taxon>
        <taxon>Eurotiales</taxon>
        <taxon>Aspergillaceae</taxon>
        <taxon>Aspergillus</taxon>
        <taxon>Aspergillus subgen. Nidulantes</taxon>
    </lineage>
</organism>
<dbReference type="Proteomes" id="UP001610335">
    <property type="component" value="Unassembled WGS sequence"/>
</dbReference>